<dbReference type="InterPro" id="IPR019734">
    <property type="entry name" value="TPR_rpt"/>
</dbReference>
<sequence length="783" mass="84777">MEPSRVSGPDPSQAADVDEFVELFGRLRVWAGAPSYRTLARRAGPLLRPPRELSHSTLAAVFRPGRRRLDLDLVVAAVRALGLDEAGVDRWRQACIRVQAEARRGGPTGVFRQLPADLATFTGREAELAAMLEPAAGGSQTVVISAINGTAGVGKTQLAVHAAHELVRSGRFADAQLYVNLRGFDPEVPPMDPAAVLEGFLRALNVPARHIPAALDERAAMFRDRLQDKQAIIVLDNAADDRQVRDLIPAAPSCLVLITSRRSLAGIDGARLVDLDVFDPDESLALFTSVIGPDRIAAEKEAAEQLIAATGGLPLAVALVASRLRARPAWSLAEAAHALHSRRLDGVQLGARSLRPLIDLSFQGLSAPAKAVAQAIGVHPGTDYTVPALAAACGLEPVQVEIAMEELVFESLARERISGRFEVHDLIRAYCADAVAEGKGADVDRALMLNRLTSWFLRSAHNAAVAIRTNNLPDVADSDVDPLRFDTYDSALSWLDAEHANLSAIHSAAIAQGSYDAICQLPIILDHFSTLRFAHAESMAAHRAAVQAARDRQDEAVMTRHLLCLSSRFIALRRMDEAHETLLEALDRSRRSNDGTGEVWALIDLGLLHDASGRYHEAISVWEQAQLISDRLGDRRRTMICCTNIGMTRFRLGELNESLAMFRLALTDARELGQLRAQALIMGNIGEANLLLHAPEAAHAVYAEQHQLAKSVGDRVEVAISLLGLGNALRDLGRFDEAIGYWREAVAVNRELGSPKADEIEQLIADTEAAAKAEPEPIRDSKA</sequence>
<dbReference type="AlphaFoldDB" id="C7Q011"/>
<dbReference type="STRING" id="479433.Caci_6658"/>
<reference evidence="2 3" key="1">
    <citation type="journal article" date="2009" name="Stand. Genomic Sci.">
        <title>Complete genome sequence of Catenulispora acidiphila type strain (ID 139908).</title>
        <authorList>
            <person name="Copeland A."/>
            <person name="Lapidus A."/>
            <person name="Glavina Del Rio T."/>
            <person name="Nolan M."/>
            <person name="Lucas S."/>
            <person name="Chen F."/>
            <person name="Tice H."/>
            <person name="Cheng J.F."/>
            <person name="Bruce D."/>
            <person name="Goodwin L."/>
            <person name="Pitluck S."/>
            <person name="Mikhailova N."/>
            <person name="Pati A."/>
            <person name="Ivanova N."/>
            <person name="Mavromatis K."/>
            <person name="Chen A."/>
            <person name="Palaniappan K."/>
            <person name="Chain P."/>
            <person name="Land M."/>
            <person name="Hauser L."/>
            <person name="Chang Y.J."/>
            <person name="Jeffries C.D."/>
            <person name="Chertkov O."/>
            <person name="Brettin T."/>
            <person name="Detter J.C."/>
            <person name="Han C."/>
            <person name="Ali Z."/>
            <person name="Tindall B.J."/>
            <person name="Goker M."/>
            <person name="Bristow J."/>
            <person name="Eisen J.A."/>
            <person name="Markowitz V."/>
            <person name="Hugenholtz P."/>
            <person name="Kyrpides N.C."/>
            <person name="Klenk H.P."/>
        </authorList>
    </citation>
    <scope>NUCLEOTIDE SEQUENCE [LARGE SCALE GENOMIC DNA]</scope>
    <source>
        <strain evidence="3">DSM 44928 / JCM 14897 / NBRC 102108 / NRRL B-24433 / ID139908</strain>
    </source>
</reference>
<dbReference type="GO" id="GO:0043531">
    <property type="term" value="F:ADP binding"/>
    <property type="evidence" value="ECO:0007669"/>
    <property type="project" value="InterPro"/>
</dbReference>
<evidence type="ECO:0000313" key="3">
    <source>
        <dbReference type="Proteomes" id="UP000000851"/>
    </source>
</evidence>
<dbReference type="eggNOG" id="COG3903">
    <property type="taxonomic scope" value="Bacteria"/>
</dbReference>
<dbReference type="SMART" id="SM00028">
    <property type="entry name" value="TPR"/>
    <property type="match status" value="3"/>
</dbReference>
<dbReference type="SUPFAM" id="SSF48452">
    <property type="entry name" value="TPR-like"/>
    <property type="match status" value="1"/>
</dbReference>
<dbReference type="HOGENOM" id="CLU_004665_2_1_11"/>
<name>C7Q011_CATAD</name>
<keyword evidence="1" id="KW-0802">TPR repeat</keyword>
<dbReference type="EMBL" id="CP001700">
    <property type="protein sequence ID" value="ACU75504.1"/>
    <property type="molecule type" value="Genomic_DNA"/>
</dbReference>
<proteinExistence type="predicted"/>
<keyword evidence="3" id="KW-1185">Reference proteome</keyword>
<dbReference type="PANTHER" id="PTHR47691">
    <property type="entry name" value="REGULATOR-RELATED"/>
    <property type="match status" value="1"/>
</dbReference>
<dbReference type="PROSITE" id="PS50005">
    <property type="entry name" value="TPR"/>
    <property type="match status" value="1"/>
</dbReference>
<feature type="repeat" description="TPR" evidence="1">
    <location>
        <begin position="719"/>
        <end position="752"/>
    </location>
</feature>
<dbReference type="InterPro" id="IPR011990">
    <property type="entry name" value="TPR-like_helical_dom_sf"/>
</dbReference>
<dbReference type="PRINTS" id="PR00364">
    <property type="entry name" value="DISEASERSIST"/>
</dbReference>
<organism evidence="2 3">
    <name type="scientific">Catenulispora acidiphila (strain DSM 44928 / JCM 14897 / NBRC 102108 / NRRL B-24433 / ID139908)</name>
    <dbReference type="NCBI Taxonomy" id="479433"/>
    <lineage>
        <taxon>Bacteria</taxon>
        <taxon>Bacillati</taxon>
        <taxon>Actinomycetota</taxon>
        <taxon>Actinomycetes</taxon>
        <taxon>Catenulisporales</taxon>
        <taxon>Catenulisporaceae</taxon>
        <taxon>Catenulispora</taxon>
    </lineage>
</organism>
<dbReference type="PANTHER" id="PTHR47691:SF3">
    <property type="entry name" value="HTH-TYPE TRANSCRIPTIONAL REGULATOR RV0890C-RELATED"/>
    <property type="match status" value="1"/>
</dbReference>
<protein>
    <submittedName>
        <fullName evidence="2">NB-ARC domain protein</fullName>
    </submittedName>
</protein>
<dbReference type="InterPro" id="IPR027417">
    <property type="entry name" value="P-loop_NTPase"/>
</dbReference>
<dbReference type="Gene3D" id="1.25.40.10">
    <property type="entry name" value="Tetratricopeptide repeat domain"/>
    <property type="match status" value="1"/>
</dbReference>
<dbReference type="Gene3D" id="3.40.50.300">
    <property type="entry name" value="P-loop containing nucleotide triphosphate hydrolases"/>
    <property type="match status" value="1"/>
</dbReference>
<dbReference type="Proteomes" id="UP000000851">
    <property type="component" value="Chromosome"/>
</dbReference>
<gene>
    <name evidence="2" type="ordered locus">Caci_6658</name>
</gene>
<evidence type="ECO:0000256" key="1">
    <source>
        <dbReference type="PROSITE-ProRule" id="PRU00339"/>
    </source>
</evidence>
<accession>C7Q011</accession>
<dbReference type="KEGG" id="cai:Caci_6658"/>
<dbReference type="InParanoid" id="C7Q011"/>
<evidence type="ECO:0000313" key="2">
    <source>
        <dbReference type="EMBL" id="ACU75504.1"/>
    </source>
</evidence>
<dbReference type="Pfam" id="PF13374">
    <property type="entry name" value="TPR_10"/>
    <property type="match status" value="1"/>
</dbReference>
<dbReference type="SUPFAM" id="SSF52540">
    <property type="entry name" value="P-loop containing nucleoside triphosphate hydrolases"/>
    <property type="match status" value="1"/>
</dbReference>